<accession>A0ABR0PGB2</accession>
<evidence type="ECO:0000313" key="2">
    <source>
        <dbReference type="Proteomes" id="UP001358586"/>
    </source>
</evidence>
<name>A0ABR0PGB2_GOSAR</name>
<comment type="caution">
    <text evidence="1">The sequence shown here is derived from an EMBL/GenBank/DDBJ whole genome shotgun (WGS) entry which is preliminary data.</text>
</comment>
<keyword evidence="2" id="KW-1185">Reference proteome</keyword>
<dbReference type="Proteomes" id="UP001358586">
    <property type="component" value="Chromosome 7"/>
</dbReference>
<organism evidence="1 2">
    <name type="scientific">Gossypium arboreum</name>
    <name type="common">Tree cotton</name>
    <name type="synonym">Gossypium nanking</name>
    <dbReference type="NCBI Taxonomy" id="29729"/>
    <lineage>
        <taxon>Eukaryota</taxon>
        <taxon>Viridiplantae</taxon>
        <taxon>Streptophyta</taxon>
        <taxon>Embryophyta</taxon>
        <taxon>Tracheophyta</taxon>
        <taxon>Spermatophyta</taxon>
        <taxon>Magnoliopsida</taxon>
        <taxon>eudicotyledons</taxon>
        <taxon>Gunneridae</taxon>
        <taxon>Pentapetalae</taxon>
        <taxon>rosids</taxon>
        <taxon>malvids</taxon>
        <taxon>Malvales</taxon>
        <taxon>Malvaceae</taxon>
        <taxon>Malvoideae</taxon>
        <taxon>Gossypium</taxon>
    </lineage>
</organism>
<sequence>MKVHQIVLLSILENPHEVFLLEGSAKFFEQHLLGSPIRLDQNLRIQQSSHTDTLFPRPTLQHIPSCSKRLATQTLFQLKIKRELIWIGGSRS</sequence>
<dbReference type="EMBL" id="JARKNE010000007">
    <property type="protein sequence ID" value="KAK5820210.1"/>
    <property type="molecule type" value="Genomic_DNA"/>
</dbReference>
<gene>
    <name evidence="1" type="ORF">PVK06_025256</name>
</gene>
<evidence type="ECO:0000313" key="1">
    <source>
        <dbReference type="EMBL" id="KAK5820210.1"/>
    </source>
</evidence>
<reference evidence="1 2" key="1">
    <citation type="submission" date="2023-03" db="EMBL/GenBank/DDBJ databases">
        <title>WGS of Gossypium arboreum.</title>
        <authorList>
            <person name="Yu D."/>
        </authorList>
    </citation>
    <scope>NUCLEOTIDE SEQUENCE [LARGE SCALE GENOMIC DNA]</scope>
    <source>
        <tissue evidence="1">Leaf</tissue>
    </source>
</reference>
<protein>
    <submittedName>
        <fullName evidence="1">Uncharacterized protein</fullName>
    </submittedName>
</protein>
<proteinExistence type="predicted"/>